<dbReference type="Proteomes" id="UP001215280">
    <property type="component" value="Unassembled WGS sequence"/>
</dbReference>
<protein>
    <submittedName>
        <fullName evidence="2">Uncharacterized protein</fullName>
    </submittedName>
</protein>
<comment type="caution">
    <text evidence="2">The sequence shown here is derived from an EMBL/GenBank/DDBJ whole genome shotgun (WGS) entry which is preliminary data.</text>
</comment>
<evidence type="ECO:0000256" key="1">
    <source>
        <dbReference type="SAM" id="MobiDB-lite"/>
    </source>
</evidence>
<reference evidence="2" key="1">
    <citation type="submission" date="2023-03" db="EMBL/GenBank/DDBJ databases">
        <title>Massive genome expansion in bonnet fungi (Mycena s.s.) driven by repeated elements and novel gene families across ecological guilds.</title>
        <authorList>
            <consortium name="Lawrence Berkeley National Laboratory"/>
            <person name="Harder C.B."/>
            <person name="Miyauchi S."/>
            <person name="Viragh M."/>
            <person name="Kuo A."/>
            <person name="Thoen E."/>
            <person name="Andreopoulos B."/>
            <person name="Lu D."/>
            <person name="Skrede I."/>
            <person name="Drula E."/>
            <person name="Henrissat B."/>
            <person name="Morin E."/>
            <person name="Kohler A."/>
            <person name="Barry K."/>
            <person name="LaButti K."/>
            <person name="Morin E."/>
            <person name="Salamov A."/>
            <person name="Lipzen A."/>
            <person name="Mereny Z."/>
            <person name="Hegedus B."/>
            <person name="Baldrian P."/>
            <person name="Stursova M."/>
            <person name="Weitz H."/>
            <person name="Taylor A."/>
            <person name="Grigoriev I.V."/>
            <person name="Nagy L.G."/>
            <person name="Martin F."/>
            <person name="Kauserud H."/>
        </authorList>
    </citation>
    <scope>NUCLEOTIDE SEQUENCE</scope>
    <source>
        <strain evidence="2">CBHHK188m</strain>
    </source>
</reference>
<proteinExistence type="predicted"/>
<gene>
    <name evidence="2" type="ORF">DFH07DRAFT_974025</name>
</gene>
<feature type="region of interest" description="Disordered" evidence="1">
    <location>
        <begin position="158"/>
        <end position="190"/>
    </location>
</feature>
<accession>A0AAD7HAR3</accession>
<evidence type="ECO:0000313" key="2">
    <source>
        <dbReference type="EMBL" id="KAJ7716010.1"/>
    </source>
</evidence>
<evidence type="ECO:0000313" key="3">
    <source>
        <dbReference type="Proteomes" id="UP001215280"/>
    </source>
</evidence>
<keyword evidence="3" id="KW-1185">Reference proteome</keyword>
<sequence>MALGCTFGAHANLWMSAECHAFVKFEVSQILRLIILENMTVYRGGELHVHLPTADSCTCTLDGRDVRKPAYELSKTSLKNSDTDAEPEPLFGRVLLIFDDDTSICGWRLAFISLESSSSCVASHHHSAWHPQPPFARSEENPLVLSSHHIECPRIAETAPTSSSAPPSLSSQFEERVPGTTSRTPEPGGSLRIHRVACGVRFDQRERLKRARDARVETAGRPPMHESIDTVFAHAPKIPLYALVAEEAIRRPCTKGRLSEASAMTAASASDFSCSFARAETAPYAGALHRRPEDAIQRAMRAILDRIGRAADVGPARAQPPIRLGDHGRSAPAAESLRLVSWTHWKEIGREWDEDRGVEMEALLTWPRTRPP</sequence>
<name>A0AAD7HAR3_9AGAR</name>
<feature type="compositionally biased region" description="Low complexity" evidence="1">
    <location>
        <begin position="158"/>
        <end position="171"/>
    </location>
</feature>
<organism evidence="2 3">
    <name type="scientific">Mycena maculata</name>
    <dbReference type="NCBI Taxonomy" id="230809"/>
    <lineage>
        <taxon>Eukaryota</taxon>
        <taxon>Fungi</taxon>
        <taxon>Dikarya</taxon>
        <taxon>Basidiomycota</taxon>
        <taxon>Agaricomycotina</taxon>
        <taxon>Agaricomycetes</taxon>
        <taxon>Agaricomycetidae</taxon>
        <taxon>Agaricales</taxon>
        <taxon>Marasmiineae</taxon>
        <taxon>Mycenaceae</taxon>
        <taxon>Mycena</taxon>
    </lineage>
</organism>
<dbReference type="AlphaFoldDB" id="A0AAD7HAR3"/>
<dbReference type="EMBL" id="JARJLG010000338">
    <property type="protein sequence ID" value="KAJ7716010.1"/>
    <property type="molecule type" value="Genomic_DNA"/>
</dbReference>